<dbReference type="OrthoDB" id="9840501at2"/>
<evidence type="ECO:0000313" key="3">
    <source>
        <dbReference type="Proteomes" id="UP000626244"/>
    </source>
</evidence>
<keyword evidence="1" id="KW-0812">Transmembrane</keyword>
<organism evidence="2 3">
    <name type="scientific">Gottfriedia solisilvae</name>
    <dbReference type="NCBI Taxonomy" id="1516104"/>
    <lineage>
        <taxon>Bacteria</taxon>
        <taxon>Bacillati</taxon>
        <taxon>Bacillota</taxon>
        <taxon>Bacilli</taxon>
        <taxon>Bacillales</taxon>
        <taxon>Bacillaceae</taxon>
        <taxon>Gottfriedia</taxon>
    </lineage>
</organism>
<evidence type="ECO:0000256" key="1">
    <source>
        <dbReference type="SAM" id="Phobius"/>
    </source>
</evidence>
<gene>
    <name evidence="2" type="ORF">GCM10007380_06270</name>
</gene>
<accession>A0A8J3AEI6</accession>
<keyword evidence="1" id="KW-1133">Transmembrane helix</keyword>
<dbReference type="Proteomes" id="UP000626244">
    <property type="component" value="Unassembled WGS sequence"/>
</dbReference>
<comment type="caution">
    <text evidence="2">The sequence shown here is derived from an EMBL/GenBank/DDBJ whole genome shotgun (WGS) entry which is preliminary data.</text>
</comment>
<reference evidence="3" key="1">
    <citation type="journal article" date="2019" name="Int. J. Syst. Evol. Microbiol.">
        <title>The Global Catalogue of Microorganisms (GCM) 10K type strain sequencing project: providing services to taxonomists for standard genome sequencing and annotation.</title>
        <authorList>
            <consortium name="The Broad Institute Genomics Platform"/>
            <consortium name="The Broad Institute Genome Sequencing Center for Infectious Disease"/>
            <person name="Wu L."/>
            <person name="Ma J."/>
        </authorList>
    </citation>
    <scope>NUCLEOTIDE SEQUENCE [LARGE SCALE GENOMIC DNA]</scope>
    <source>
        <strain evidence="3">CGMCC 1.14993</strain>
    </source>
</reference>
<keyword evidence="1" id="KW-0472">Membrane</keyword>
<protein>
    <submittedName>
        <fullName evidence="2">Uncharacterized protein</fullName>
    </submittedName>
</protein>
<dbReference type="AlphaFoldDB" id="A0A8J3AEI6"/>
<keyword evidence="3" id="KW-1185">Reference proteome</keyword>
<sequence>MELKNPYVFLGKIKHMSSFDEIALFITEEKNKHIRNIKRIRFLLYSTSVIFLTSSMIAIGNHRIGWSIFLFSSTFLSLPFLYIVNKNNQINRFEYVLKEIKNEELNRNRYKK</sequence>
<feature type="transmembrane region" description="Helical" evidence="1">
    <location>
        <begin position="42"/>
        <end position="60"/>
    </location>
</feature>
<feature type="transmembrane region" description="Helical" evidence="1">
    <location>
        <begin position="66"/>
        <end position="84"/>
    </location>
</feature>
<dbReference type="RefSeq" id="WP_087998892.1">
    <property type="nucleotide sequence ID" value="NZ_BMHB01000001.1"/>
</dbReference>
<name>A0A8J3AEI6_9BACI</name>
<evidence type="ECO:0000313" key="2">
    <source>
        <dbReference type="EMBL" id="GGI11128.1"/>
    </source>
</evidence>
<dbReference type="EMBL" id="BMHB01000001">
    <property type="protein sequence ID" value="GGI11128.1"/>
    <property type="molecule type" value="Genomic_DNA"/>
</dbReference>
<proteinExistence type="predicted"/>